<accession>A0A0F9GLM5</accession>
<sequence length="70" mass="7840">MAFVDLYSETPDLCKLPPDAMLTRKQVASVSGFALQTLKMWPAQGKGPRVTTVEGRPRYRVADVRDWMGV</sequence>
<dbReference type="InterPro" id="IPR009061">
    <property type="entry name" value="DNA-bd_dom_put_sf"/>
</dbReference>
<dbReference type="EMBL" id="LAZR01017609">
    <property type="protein sequence ID" value="KKL99713.1"/>
    <property type="molecule type" value="Genomic_DNA"/>
</dbReference>
<name>A0A0F9GLM5_9ZZZZ</name>
<organism evidence="1">
    <name type="scientific">marine sediment metagenome</name>
    <dbReference type="NCBI Taxonomy" id="412755"/>
    <lineage>
        <taxon>unclassified sequences</taxon>
        <taxon>metagenomes</taxon>
        <taxon>ecological metagenomes</taxon>
    </lineage>
</organism>
<reference evidence="1" key="1">
    <citation type="journal article" date="2015" name="Nature">
        <title>Complex archaea that bridge the gap between prokaryotes and eukaryotes.</title>
        <authorList>
            <person name="Spang A."/>
            <person name="Saw J.H."/>
            <person name="Jorgensen S.L."/>
            <person name="Zaremba-Niedzwiedzka K."/>
            <person name="Martijn J."/>
            <person name="Lind A.E."/>
            <person name="van Eijk R."/>
            <person name="Schleper C."/>
            <person name="Guy L."/>
            <person name="Ettema T.J."/>
        </authorList>
    </citation>
    <scope>NUCLEOTIDE SEQUENCE</scope>
</reference>
<comment type="caution">
    <text evidence="1">The sequence shown here is derived from an EMBL/GenBank/DDBJ whole genome shotgun (WGS) entry which is preliminary data.</text>
</comment>
<dbReference type="SUPFAM" id="SSF46955">
    <property type="entry name" value="Putative DNA-binding domain"/>
    <property type="match status" value="1"/>
</dbReference>
<proteinExistence type="predicted"/>
<gene>
    <name evidence="1" type="ORF">LCGC14_1811690</name>
</gene>
<evidence type="ECO:0000313" key="1">
    <source>
        <dbReference type="EMBL" id="KKL99713.1"/>
    </source>
</evidence>
<protein>
    <recommendedName>
        <fullName evidence="2">Helix-turn-helix domain-containing protein</fullName>
    </recommendedName>
</protein>
<evidence type="ECO:0008006" key="2">
    <source>
        <dbReference type="Google" id="ProtNLM"/>
    </source>
</evidence>
<dbReference type="AlphaFoldDB" id="A0A0F9GLM5"/>